<dbReference type="Proteomes" id="UP000236728">
    <property type="component" value="Unassembled WGS sequence"/>
</dbReference>
<evidence type="ECO:0000256" key="1">
    <source>
        <dbReference type="ARBA" id="ARBA00023125"/>
    </source>
</evidence>
<dbReference type="AlphaFoldDB" id="A0A1H5WMK7"/>
<keyword evidence="1 3" id="KW-0238">DNA-binding</keyword>
<dbReference type="InterPro" id="IPR036388">
    <property type="entry name" value="WH-like_DNA-bd_sf"/>
</dbReference>
<protein>
    <submittedName>
        <fullName evidence="6">Two-component system, OmpR family, KDP operon response regulator KdpE</fullName>
    </submittedName>
</protein>
<dbReference type="GO" id="GO:0032993">
    <property type="term" value="C:protein-DNA complex"/>
    <property type="evidence" value="ECO:0007669"/>
    <property type="project" value="TreeGrafter"/>
</dbReference>
<dbReference type="OrthoDB" id="9790442at2"/>
<evidence type="ECO:0000313" key="6">
    <source>
        <dbReference type="EMBL" id="SEG00712.1"/>
    </source>
</evidence>
<dbReference type="Gene3D" id="3.40.50.2300">
    <property type="match status" value="1"/>
</dbReference>
<proteinExistence type="predicted"/>
<dbReference type="Pfam" id="PF00072">
    <property type="entry name" value="Response_reg"/>
    <property type="match status" value="1"/>
</dbReference>
<evidence type="ECO:0000259" key="4">
    <source>
        <dbReference type="PROSITE" id="PS50110"/>
    </source>
</evidence>
<dbReference type="PROSITE" id="PS50110">
    <property type="entry name" value="RESPONSE_REGULATORY"/>
    <property type="match status" value="1"/>
</dbReference>
<evidence type="ECO:0000256" key="3">
    <source>
        <dbReference type="PROSITE-ProRule" id="PRU01091"/>
    </source>
</evidence>
<dbReference type="EMBL" id="FNVA01000002">
    <property type="protein sequence ID" value="SEG00712.1"/>
    <property type="molecule type" value="Genomic_DNA"/>
</dbReference>
<dbReference type="InterPro" id="IPR011006">
    <property type="entry name" value="CheY-like_superfamily"/>
</dbReference>
<dbReference type="Pfam" id="PF00486">
    <property type="entry name" value="Trans_reg_C"/>
    <property type="match status" value="1"/>
</dbReference>
<dbReference type="PANTHER" id="PTHR48111:SF50">
    <property type="entry name" value="KDP OPERON TRANSCRIPTIONAL REGULATORY PROTEIN KDPE"/>
    <property type="match status" value="1"/>
</dbReference>
<gene>
    <name evidence="6" type="ORF">SAMN05421819_1658</name>
</gene>
<evidence type="ECO:0000259" key="5">
    <source>
        <dbReference type="PROSITE" id="PS51755"/>
    </source>
</evidence>
<feature type="domain" description="OmpR/PhoB-type" evidence="5">
    <location>
        <begin position="129"/>
        <end position="228"/>
    </location>
</feature>
<evidence type="ECO:0000256" key="2">
    <source>
        <dbReference type="PROSITE-ProRule" id="PRU00169"/>
    </source>
</evidence>
<dbReference type="CDD" id="cd00383">
    <property type="entry name" value="trans_reg_C"/>
    <property type="match status" value="1"/>
</dbReference>
<dbReference type="PROSITE" id="PS51755">
    <property type="entry name" value="OMPR_PHOB"/>
    <property type="match status" value="1"/>
</dbReference>
<dbReference type="GO" id="GO:0006355">
    <property type="term" value="P:regulation of DNA-templated transcription"/>
    <property type="evidence" value="ECO:0007669"/>
    <property type="project" value="InterPro"/>
</dbReference>
<dbReference type="GO" id="GO:0000156">
    <property type="term" value="F:phosphorelay response regulator activity"/>
    <property type="evidence" value="ECO:0007669"/>
    <property type="project" value="TreeGrafter"/>
</dbReference>
<organism evidence="6 7">
    <name type="scientific">Bryocella elongata</name>
    <dbReference type="NCBI Taxonomy" id="863522"/>
    <lineage>
        <taxon>Bacteria</taxon>
        <taxon>Pseudomonadati</taxon>
        <taxon>Acidobacteriota</taxon>
        <taxon>Terriglobia</taxon>
        <taxon>Terriglobales</taxon>
        <taxon>Acidobacteriaceae</taxon>
        <taxon>Bryocella</taxon>
    </lineage>
</organism>
<dbReference type="PANTHER" id="PTHR48111">
    <property type="entry name" value="REGULATOR OF RPOS"/>
    <property type="match status" value="1"/>
</dbReference>
<dbReference type="Gene3D" id="1.10.10.10">
    <property type="entry name" value="Winged helix-like DNA-binding domain superfamily/Winged helix DNA-binding domain"/>
    <property type="match status" value="1"/>
</dbReference>
<keyword evidence="7" id="KW-1185">Reference proteome</keyword>
<dbReference type="SUPFAM" id="SSF52172">
    <property type="entry name" value="CheY-like"/>
    <property type="match status" value="1"/>
</dbReference>
<accession>A0A1H5WMK7</accession>
<feature type="modified residue" description="4-aspartylphosphate" evidence="2">
    <location>
        <position position="53"/>
    </location>
</feature>
<sequence>MQGSILIVEDDPALLESLHGTLTALGLNTEMAATGEYALRLLATHPIEVVLLDLNMPGVGGMATCRVMREAHPDLAIIVLTVRDHIDDKVNALDAGADDYVTKPFHLPELIARVRAALRRKAVRRSAEQSLLAIGEIRLDLEGHQVRRGGEIVHLTPTEFSLLHVLMKNAGRPIAHRSLLTSVWGSEYGDEREYLRTYMNQLRRKLEEDPAHPKYLLTENYIGYRFARPDA</sequence>
<dbReference type="GO" id="GO:0000976">
    <property type="term" value="F:transcription cis-regulatory region binding"/>
    <property type="evidence" value="ECO:0007669"/>
    <property type="project" value="TreeGrafter"/>
</dbReference>
<dbReference type="InterPro" id="IPR001867">
    <property type="entry name" value="OmpR/PhoB-type_DNA-bd"/>
</dbReference>
<evidence type="ECO:0000313" key="7">
    <source>
        <dbReference type="Proteomes" id="UP000236728"/>
    </source>
</evidence>
<feature type="DNA-binding region" description="OmpR/PhoB-type" evidence="3">
    <location>
        <begin position="129"/>
        <end position="228"/>
    </location>
</feature>
<name>A0A1H5WMK7_9BACT</name>
<dbReference type="Gene3D" id="6.10.250.690">
    <property type="match status" value="1"/>
</dbReference>
<keyword evidence="2" id="KW-0597">Phosphoprotein</keyword>
<dbReference type="SMART" id="SM00448">
    <property type="entry name" value="REC"/>
    <property type="match status" value="1"/>
</dbReference>
<dbReference type="InterPro" id="IPR001789">
    <property type="entry name" value="Sig_transdc_resp-reg_receiver"/>
</dbReference>
<dbReference type="InterPro" id="IPR039420">
    <property type="entry name" value="WalR-like"/>
</dbReference>
<feature type="domain" description="Response regulatory" evidence="4">
    <location>
        <begin position="4"/>
        <end position="118"/>
    </location>
</feature>
<dbReference type="SMART" id="SM00862">
    <property type="entry name" value="Trans_reg_C"/>
    <property type="match status" value="1"/>
</dbReference>
<reference evidence="6 7" key="1">
    <citation type="submission" date="2016-10" db="EMBL/GenBank/DDBJ databases">
        <authorList>
            <person name="de Groot N.N."/>
        </authorList>
    </citation>
    <scope>NUCLEOTIDE SEQUENCE [LARGE SCALE GENOMIC DNA]</scope>
    <source>
        <strain evidence="6 7">DSM 22489</strain>
    </source>
</reference>
<dbReference type="GO" id="GO:0005829">
    <property type="term" value="C:cytosol"/>
    <property type="evidence" value="ECO:0007669"/>
    <property type="project" value="TreeGrafter"/>
</dbReference>
<dbReference type="RefSeq" id="WP_103932560.1">
    <property type="nucleotide sequence ID" value="NZ_FNVA01000002.1"/>
</dbReference>